<dbReference type="InterPro" id="IPR002048">
    <property type="entry name" value="EF_hand_dom"/>
</dbReference>
<dbReference type="CDD" id="cd00051">
    <property type="entry name" value="EFh"/>
    <property type="match status" value="1"/>
</dbReference>
<evidence type="ECO:0000313" key="4">
    <source>
        <dbReference type="Proteomes" id="UP000681720"/>
    </source>
</evidence>
<name>A0A8S3IB48_9BILA</name>
<gene>
    <name evidence="3" type="ORF">GIL414_LOCUS74460</name>
</gene>
<dbReference type="Proteomes" id="UP000681720">
    <property type="component" value="Unassembled WGS sequence"/>
</dbReference>
<evidence type="ECO:0000259" key="2">
    <source>
        <dbReference type="PROSITE" id="PS50222"/>
    </source>
</evidence>
<dbReference type="EMBL" id="CAJOBJ010340888">
    <property type="protein sequence ID" value="CAF5194894.1"/>
    <property type="molecule type" value="Genomic_DNA"/>
</dbReference>
<accession>A0A8S3IB48</accession>
<feature type="domain" description="EF-hand" evidence="2">
    <location>
        <begin position="64"/>
        <end position="99"/>
    </location>
</feature>
<evidence type="ECO:0000313" key="3">
    <source>
        <dbReference type="EMBL" id="CAF5194894.1"/>
    </source>
</evidence>
<organism evidence="3 4">
    <name type="scientific">Rotaria magnacalcarata</name>
    <dbReference type="NCBI Taxonomy" id="392030"/>
    <lineage>
        <taxon>Eukaryota</taxon>
        <taxon>Metazoa</taxon>
        <taxon>Spiralia</taxon>
        <taxon>Gnathifera</taxon>
        <taxon>Rotifera</taxon>
        <taxon>Eurotatoria</taxon>
        <taxon>Bdelloidea</taxon>
        <taxon>Philodinida</taxon>
        <taxon>Philodinidae</taxon>
        <taxon>Rotaria</taxon>
    </lineage>
</organism>
<dbReference type="InterPro" id="IPR011992">
    <property type="entry name" value="EF-hand-dom_pair"/>
</dbReference>
<dbReference type="PROSITE" id="PS50222">
    <property type="entry name" value="EF_HAND_2"/>
    <property type="match status" value="2"/>
</dbReference>
<dbReference type="GO" id="GO:0005509">
    <property type="term" value="F:calcium ion binding"/>
    <property type="evidence" value="ECO:0007669"/>
    <property type="project" value="InterPro"/>
</dbReference>
<evidence type="ECO:0000256" key="1">
    <source>
        <dbReference type="ARBA" id="ARBA00022837"/>
    </source>
</evidence>
<dbReference type="PROSITE" id="PS00018">
    <property type="entry name" value="EF_HAND_1"/>
    <property type="match status" value="2"/>
</dbReference>
<dbReference type="AlphaFoldDB" id="A0A8S3IB48"/>
<reference evidence="3" key="1">
    <citation type="submission" date="2021-02" db="EMBL/GenBank/DDBJ databases">
        <authorList>
            <person name="Nowell W R."/>
        </authorList>
    </citation>
    <scope>NUCLEOTIDE SEQUENCE</scope>
</reference>
<sequence>EYTLDNTKFQESNTGIMEHLYMWKDVLLALFNLIDLDHSGFISREEFSDVIKLLLYDEHDVGDVNQAYIEELTSAMDLDKNGKIDVNEFLESFRIVNVKKPESLHAKPKNKPLHKYNA</sequence>
<protein>
    <recommendedName>
        <fullName evidence="2">EF-hand domain-containing protein</fullName>
    </recommendedName>
</protein>
<comment type="caution">
    <text evidence="3">The sequence shown here is derived from an EMBL/GenBank/DDBJ whole genome shotgun (WGS) entry which is preliminary data.</text>
</comment>
<dbReference type="Gene3D" id="1.10.238.10">
    <property type="entry name" value="EF-hand"/>
    <property type="match status" value="1"/>
</dbReference>
<dbReference type="Pfam" id="PF13499">
    <property type="entry name" value="EF-hand_7"/>
    <property type="match status" value="1"/>
</dbReference>
<feature type="domain" description="EF-hand" evidence="2">
    <location>
        <begin position="22"/>
        <end position="57"/>
    </location>
</feature>
<dbReference type="SUPFAM" id="SSF47473">
    <property type="entry name" value="EF-hand"/>
    <property type="match status" value="1"/>
</dbReference>
<dbReference type="InterPro" id="IPR018247">
    <property type="entry name" value="EF_Hand_1_Ca_BS"/>
</dbReference>
<feature type="non-terminal residue" evidence="3">
    <location>
        <position position="1"/>
    </location>
</feature>
<dbReference type="SMART" id="SM00054">
    <property type="entry name" value="EFh"/>
    <property type="match status" value="2"/>
</dbReference>
<keyword evidence="1" id="KW-0106">Calcium</keyword>
<proteinExistence type="predicted"/>